<dbReference type="Proteomes" id="UP000011668">
    <property type="component" value="Unassembled WGS sequence"/>
</dbReference>
<accession>L8WVV3</accession>
<dbReference type="GO" id="GO:0006869">
    <property type="term" value="P:lipid transport"/>
    <property type="evidence" value="ECO:0007669"/>
    <property type="project" value="UniProtKB-KW"/>
</dbReference>
<dbReference type="HOGENOM" id="CLU_520901_0_0_1"/>
<gene>
    <name evidence="9" type="ORF">AG1IA_03752</name>
</gene>
<dbReference type="PROSITE" id="PS51847">
    <property type="entry name" value="SMP"/>
    <property type="match status" value="1"/>
</dbReference>
<dbReference type="EMBL" id="AFRT01000897">
    <property type="protein sequence ID" value="ELU42216.1"/>
    <property type="molecule type" value="Genomic_DNA"/>
</dbReference>
<dbReference type="PANTHER" id="PTHR47348:SF3">
    <property type="entry name" value="MEIOTICALLY UP-REGULATED GENE 190 PROTEIN"/>
    <property type="match status" value="1"/>
</dbReference>
<keyword evidence="7" id="KW-0812">Transmembrane</keyword>
<feature type="transmembrane region" description="Helical" evidence="7">
    <location>
        <begin position="223"/>
        <end position="241"/>
    </location>
</feature>
<dbReference type="GO" id="GO:0008289">
    <property type="term" value="F:lipid binding"/>
    <property type="evidence" value="ECO:0007669"/>
    <property type="project" value="UniProtKB-KW"/>
</dbReference>
<feature type="domain" description="SMP-LTD" evidence="8">
    <location>
        <begin position="295"/>
        <end position="523"/>
    </location>
</feature>
<reference evidence="9 10" key="1">
    <citation type="journal article" date="2013" name="Nat. Commun.">
        <title>The evolution and pathogenic mechanisms of the rice sheath blight pathogen.</title>
        <authorList>
            <person name="Zheng A."/>
            <person name="Lin R."/>
            <person name="Xu L."/>
            <person name="Qin P."/>
            <person name="Tang C."/>
            <person name="Ai P."/>
            <person name="Zhang D."/>
            <person name="Liu Y."/>
            <person name="Sun Z."/>
            <person name="Feng H."/>
            <person name="Wang Y."/>
            <person name="Chen Y."/>
            <person name="Liang X."/>
            <person name="Fu R."/>
            <person name="Li Q."/>
            <person name="Zhang J."/>
            <person name="Yu X."/>
            <person name="Xie Z."/>
            <person name="Ding L."/>
            <person name="Guan P."/>
            <person name="Tang J."/>
            <person name="Liang Y."/>
            <person name="Wang S."/>
            <person name="Deng Q."/>
            <person name="Li S."/>
            <person name="Zhu J."/>
            <person name="Wang L."/>
            <person name="Liu H."/>
            <person name="Li P."/>
        </authorList>
    </citation>
    <scope>NUCLEOTIDE SEQUENCE [LARGE SCALE GENOMIC DNA]</scope>
    <source>
        <strain evidence="10">AG-1 IA</strain>
    </source>
</reference>
<comment type="caution">
    <text evidence="9">The sequence shown here is derived from an EMBL/GenBank/DDBJ whole genome shotgun (WGS) entry which is preliminary data.</text>
</comment>
<proteinExistence type="predicted"/>
<comment type="subcellular location">
    <subcellularLocation>
        <location evidence="1">Membrane</location>
    </subcellularLocation>
</comment>
<evidence type="ECO:0000256" key="7">
    <source>
        <dbReference type="SAM" id="Phobius"/>
    </source>
</evidence>
<evidence type="ECO:0000256" key="2">
    <source>
        <dbReference type="ARBA" id="ARBA00022448"/>
    </source>
</evidence>
<dbReference type="AlphaFoldDB" id="L8WVV3"/>
<keyword evidence="10" id="KW-1185">Reference proteome</keyword>
<dbReference type="STRING" id="983506.L8WVV3"/>
<evidence type="ECO:0000256" key="1">
    <source>
        <dbReference type="ARBA" id="ARBA00004370"/>
    </source>
</evidence>
<protein>
    <recommendedName>
        <fullName evidence="8">SMP-LTD domain-containing protein</fullName>
    </recommendedName>
</protein>
<sequence length="523" mass="58090">MFVVWGLECNSLLARYGVPGRAGEHNPIPTIQRYEADVRAREDSMSPEPMSPSRFSYDSNKDLPRTPPDEEPASAPNEAGVGHMDGAHSGEGVPVGEEDHVKKSEKQAVMDRMQGPKEKPTDKVAKKRGTRTVKDPTTGQMVTIKDADFKDYPNQSELDPMGEEGGPATQPVGGRDFKSHIPKQLRTNKTAPNPARPGNISLQPYPPSTPPHMANVLAKFDHLQIAIVVSGIILWFFNAFGRGFFGFMFRSTLIGASTFGLATLASLSQRSLEKEIERVRLDMHRQRGEKFSPPTPESVEWLNAFIKTIWGLINPEMFVSVADMIEDIMQQSLPGFVDAVRISDIGQGTNPFRIVSMRALPDQPGDKEYVILYPREEWIDQGTNELMDRAEAERKAGRDADQAGDYVNFEVAFAYAALPGQGGDLRSKNIQIQFIPEPPFVRNVSGLYLCQPKVLPNVLDLPLVARFVKMAIAAGVRFSVRGKSDQVIRMQIRLLRECSSLRSTTPRIFLPKTAMDAPTHISY</sequence>
<dbReference type="PANTHER" id="PTHR47348">
    <property type="entry name" value="MEIOTICALLY UP-REGULATED GENE 190 PROTEIN"/>
    <property type="match status" value="1"/>
</dbReference>
<feature type="compositionally biased region" description="Basic and acidic residues" evidence="6">
    <location>
        <begin position="59"/>
        <end position="68"/>
    </location>
</feature>
<evidence type="ECO:0000313" key="9">
    <source>
        <dbReference type="EMBL" id="ELU42216.1"/>
    </source>
</evidence>
<keyword evidence="2" id="KW-0813">Transport</keyword>
<keyword evidence="4" id="KW-0446">Lipid-binding</keyword>
<name>L8WVV3_THACA</name>
<evidence type="ECO:0000259" key="8">
    <source>
        <dbReference type="PROSITE" id="PS51847"/>
    </source>
</evidence>
<feature type="region of interest" description="Disordered" evidence="6">
    <location>
        <begin position="151"/>
        <end position="179"/>
    </location>
</feature>
<dbReference type="OrthoDB" id="419768at2759"/>
<feature type="compositionally biased region" description="Basic and acidic residues" evidence="6">
    <location>
        <begin position="97"/>
        <end position="124"/>
    </location>
</feature>
<evidence type="ECO:0000256" key="5">
    <source>
        <dbReference type="ARBA" id="ARBA00023136"/>
    </source>
</evidence>
<evidence type="ECO:0000256" key="4">
    <source>
        <dbReference type="ARBA" id="ARBA00023121"/>
    </source>
</evidence>
<organism evidence="9 10">
    <name type="scientific">Thanatephorus cucumeris (strain AG1-IA)</name>
    <name type="common">Rice sheath blight fungus</name>
    <name type="synonym">Rhizoctonia solani</name>
    <dbReference type="NCBI Taxonomy" id="983506"/>
    <lineage>
        <taxon>Eukaryota</taxon>
        <taxon>Fungi</taxon>
        <taxon>Dikarya</taxon>
        <taxon>Basidiomycota</taxon>
        <taxon>Agaricomycotina</taxon>
        <taxon>Agaricomycetes</taxon>
        <taxon>Cantharellales</taxon>
        <taxon>Ceratobasidiaceae</taxon>
        <taxon>Rhizoctonia</taxon>
        <taxon>Rhizoctonia solani AG-1</taxon>
    </lineage>
</organism>
<evidence type="ECO:0000256" key="6">
    <source>
        <dbReference type="SAM" id="MobiDB-lite"/>
    </source>
</evidence>
<dbReference type="Pfam" id="PF25669">
    <property type="entry name" value="SMP_MUG190-like"/>
    <property type="match status" value="1"/>
</dbReference>
<keyword evidence="7" id="KW-1133">Transmembrane helix</keyword>
<keyword evidence="3" id="KW-0445">Lipid transport</keyword>
<evidence type="ECO:0000256" key="3">
    <source>
        <dbReference type="ARBA" id="ARBA00023055"/>
    </source>
</evidence>
<evidence type="ECO:0000313" key="10">
    <source>
        <dbReference type="Proteomes" id="UP000011668"/>
    </source>
</evidence>
<feature type="region of interest" description="Disordered" evidence="6">
    <location>
        <begin position="39"/>
        <end position="135"/>
    </location>
</feature>
<dbReference type="GO" id="GO:0016020">
    <property type="term" value="C:membrane"/>
    <property type="evidence" value="ECO:0007669"/>
    <property type="project" value="UniProtKB-SubCell"/>
</dbReference>
<dbReference type="InterPro" id="IPR031468">
    <property type="entry name" value="SMP_LBD"/>
</dbReference>
<keyword evidence="5 7" id="KW-0472">Membrane</keyword>